<dbReference type="InterPro" id="IPR037522">
    <property type="entry name" value="HD_GYP_dom"/>
</dbReference>
<dbReference type="SUPFAM" id="SSF55781">
    <property type="entry name" value="GAF domain-like"/>
    <property type="match status" value="1"/>
</dbReference>
<dbReference type="InterPro" id="IPR029016">
    <property type="entry name" value="GAF-like_dom_sf"/>
</dbReference>
<dbReference type="Pfam" id="PF01590">
    <property type="entry name" value="GAF"/>
    <property type="match status" value="1"/>
</dbReference>
<dbReference type="Pfam" id="PF13487">
    <property type="entry name" value="HD_5"/>
    <property type="match status" value="1"/>
</dbReference>
<dbReference type="SMART" id="SM00065">
    <property type="entry name" value="GAF"/>
    <property type="match status" value="1"/>
</dbReference>
<evidence type="ECO:0000259" key="1">
    <source>
        <dbReference type="PROSITE" id="PS51832"/>
    </source>
</evidence>
<organism evidence="2">
    <name type="scientific">hydrothermal vent metagenome</name>
    <dbReference type="NCBI Taxonomy" id="652676"/>
    <lineage>
        <taxon>unclassified sequences</taxon>
        <taxon>metagenomes</taxon>
        <taxon>ecological metagenomes</taxon>
    </lineage>
</organism>
<evidence type="ECO:0000313" key="2">
    <source>
        <dbReference type="EMBL" id="VAW51965.1"/>
    </source>
</evidence>
<dbReference type="AlphaFoldDB" id="A0A3B0W7S6"/>
<dbReference type="InterPro" id="IPR003607">
    <property type="entry name" value="HD/PDEase_dom"/>
</dbReference>
<name>A0A3B0W7S6_9ZZZZ</name>
<dbReference type="CDD" id="cd00077">
    <property type="entry name" value="HDc"/>
    <property type="match status" value="1"/>
</dbReference>
<dbReference type="EMBL" id="UOFD01000037">
    <property type="protein sequence ID" value="VAW51965.1"/>
    <property type="molecule type" value="Genomic_DNA"/>
</dbReference>
<sequence length="538" mass="60407">MDQVLSKIAQLNEIGIALSAATDVNILCDMILTGAMQLTNADGGSLYRVSEDKSSLEFVIVSTHSLDIHMGGSSGQKIKFPAIPLIVNGQANKSNVVSCAVHDDKTINIPDVYHAEGFDFSGTRKFDQQTCYCTKSILTIPLKNHHNDIIGVLQLINAKHETSGETLEFSKADQQLAESLASQAAVAITNKKLIEEQRELFESFIKLMAGAIDEKSPYTGGHCKRVPELTMMIADACHQSKSDALKNFKMTNKDRYELTIAGWLHDCGKVTTPEYVVDKATKLETIYDRINTVDTRFEVLKRDAIIDAMQKKIDRTQKKSPPDFSDIDTDLTEKIKNLNDDRDFIRQSNIGGEFMDENLRQRIKDIADYRWIDSEGTNTKFFNDDEVENLTIAKGTLTDAEREVIQNHMAITIKMLAQLPFPRHLKNVPEYAGGHHERMDGKGYPQGLTREQMSIPARIMGIADIFEALSASDRPYKKGKSLTECLQILGSMKKNQHIDPDIFDVFVREKIYMKYAQIFLAADQIDDVDHSQIPGFSE</sequence>
<dbReference type="PANTHER" id="PTHR43155:SF2">
    <property type="entry name" value="CYCLIC DI-GMP PHOSPHODIESTERASE PA4108"/>
    <property type="match status" value="1"/>
</dbReference>
<dbReference type="PROSITE" id="PS51832">
    <property type="entry name" value="HD_GYP"/>
    <property type="match status" value="1"/>
</dbReference>
<proteinExistence type="predicted"/>
<dbReference type="InterPro" id="IPR003018">
    <property type="entry name" value="GAF"/>
</dbReference>
<dbReference type="SMART" id="SM00471">
    <property type="entry name" value="HDc"/>
    <property type="match status" value="1"/>
</dbReference>
<dbReference type="SUPFAM" id="SSF109604">
    <property type="entry name" value="HD-domain/PDEase-like"/>
    <property type="match status" value="1"/>
</dbReference>
<gene>
    <name evidence="2" type="ORF">MNBD_GAMMA06-2117</name>
</gene>
<feature type="domain" description="HD-GYP" evidence="1">
    <location>
        <begin position="309"/>
        <end position="522"/>
    </location>
</feature>
<dbReference type="Gene3D" id="1.10.3210.10">
    <property type="entry name" value="Hypothetical protein af1432"/>
    <property type="match status" value="2"/>
</dbReference>
<protein>
    <recommendedName>
        <fullName evidence="1">HD-GYP domain-containing protein</fullName>
    </recommendedName>
</protein>
<dbReference type="PANTHER" id="PTHR43155">
    <property type="entry name" value="CYCLIC DI-GMP PHOSPHODIESTERASE PA4108-RELATED"/>
    <property type="match status" value="1"/>
</dbReference>
<accession>A0A3B0W7S6</accession>
<dbReference type="Gene3D" id="3.30.450.40">
    <property type="match status" value="1"/>
</dbReference>
<reference evidence="2" key="1">
    <citation type="submission" date="2018-06" db="EMBL/GenBank/DDBJ databases">
        <authorList>
            <person name="Zhirakovskaya E."/>
        </authorList>
    </citation>
    <scope>NUCLEOTIDE SEQUENCE</scope>
</reference>